<evidence type="ECO:0000313" key="6">
    <source>
        <dbReference type="Proteomes" id="UP000524535"/>
    </source>
</evidence>
<evidence type="ECO:0000313" key="2">
    <source>
        <dbReference type="EMBL" id="MBB4346417.1"/>
    </source>
</evidence>
<dbReference type="Proteomes" id="UP000524535">
    <property type="component" value="Unassembled WGS sequence"/>
</dbReference>
<keyword evidence="6" id="KW-1185">Reference proteome</keyword>
<reference evidence="5 6" key="1">
    <citation type="submission" date="2020-08" db="EMBL/GenBank/DDBJ databases">
        <title>Genomic Encyclopedia of Type Strains, Phase IV (KMG-V): Genome sequencing to study the core and pangenomes of soil and plant-associated prokaryotes.</title>
        <authorList>
            <person name="Whitman W."/>
        </authorList>
    </citation>
    <scope>NUCLEOTIDE SEQUENCE [LARGE SCALE GENOMIC DNA]</scope>
    <source>
        <strain evidence="3 6">SEMIA 444</strain>
        <strain evidence="2 5">SEMIA 448</strain>
        <strain evidence="4 7">SEMIA 452</strain>
    </source>
</reference>
<dbReference type="RefSeq" id="WP_183820854.1">
    <property type="nucleotide sequence ID" value="NZ_JACIGW010000001.1"/>
</dbReference>
<evidence type="ECO:0000256" key="1">
    <source>
        <dbReference type="SAM" id="Phobius"/>
    </source>
</evidence>
<accession>A0A7W6S3D1</accession>
<dbReference type="EMBL" id="JACIHM010000001">
    <property type="protein sequence ID" value="MBB4445878.1"/>
    <property type="molecule type" value="Genomic_DNA"/>
</dbReference>
<dbReference type="EMBL" id="JACIGY010000001">
    <property type="protein sequence ID" value="MBB4411189.1"/>
    <property type="molecule type" value="Genomic_DNA"/>
</dbReference>
<evidence type="ECO:0000313" key="3">
    <source>
        <dbReference type="EMBL" id="MBB4411189.1"/>
    </source>
</evidence>
<dbReference type="Proteomes" id="UP000520770">
    <property type="component" value="Unassembled WGS sequence"/>
</dbReference>
<organism evidence="2 5">
    <name type="scientific">Aliirhizobium cellulosilyticum</name>
    <dbReference type="NCBI Taxonomy" id="393664"/>
    <lineage>
        <taxon>Bacteria</taxon>
        <taxon>Pseudomonadati</taxon>
        <taxon>Pseudomonadota</taxon>
        <taxon>Alphaproteobacteria</taxon>
        <taxon>Hyphomicrobiales</taxon>
        <taxon>Rhizobiaceae</taxon>
        <taxon>Aliirhizobium</taxon>
    </lineage>
</organism>
<dbReference type="Proteomes" id="UP000576087">
    <property type="component" value="Unassembled WGS sequence"/>
</dbReference>
<keyword evidence="1" id="KW-0472">Membrane</keyword>
<evidence type="ECO:0000313" key="5">
    <source>
        <dbReference type="Proteomes" id="UP000520770"/>
    </source>
</evidence>
<dbReference type="EMBL" id="JACIGW010000001">
    <property type="protein sequence ID" value="MBB4346417.1"/>
    <property type="molecule type" value="Genomic_DNA"/>
</dbReference>
<gene>
    <name evidence="3" type="ORF">GGE31_001660</name>
    <name evidence="2" type="ORF">GGE33_000125</name>
    <name evidence="4" type="ORF">GGE35_001660</name>
</gene>
<proteinExistence type="predicted"/>
<protein>
    <submittedName>
        <fullName evidence="2">Uncharacterized protein</fullName>
    </submittedName>
</protein>
<keyword evidence="1" id="KW-0812">Transmembrane</keyword>
<keyword evidence="1" id="KW-1133">Transmembrane helix</keyword>
<evidence type="ECO:0000313" key="4">
    <source>
        <dbReference type="EMBL" id="MBB4445878.1"/>
    </source>
</evidence>
<dbReference type="AlphaFoldDB" id="A0A7W6S3D1"/>
<evidence type="ECO:0000313" key="7">
    <source>
        <dbReference type="Proteomes" id="UP000576087"/>
    </source>
</evidence>
<name>A0A7W6S3D1_9HYPH</name>
<sequence length="55" mass="6075">MFLPLRYLRGCVYPRGHMQRLICSGQLRGSDAILGMMAVMLAVVGVAFALEMALF</sequence>
<comment type="caution">
    <text evidence="2">The sequence shown here is derived from an EMBL/GenBank/DDBJ whole genome shotgun (WGS) entry which is preliminary data.</text>
</comment>
<feature type="transmembrane region" description="Helical" evidence="1">
    <location>
        <begin position="32"/>
        <end position="54"/>
    </location>
</feature>